<dbReference type="NCBIfam" id="TIGR00084">
    <property type="entry name" value="ruvA"/>
    <property type="match status" value="1"/>
</dbReference>
<evidence type="ECO:0000256" key="3">
    <source>
        <dbReference type="ARBA" id="ARBA00023125"/>
    </source>
</evidence>
<dbReference type="Pfam" id="PF01330">
    <property type="entry name" value="RuvA_N"/>
    <property type="match status" value="1"/>
</dbReference>
<keyword evidence="4 6" id="KW-0233">DNA recombination</keyword>
<evidence type="ECO:0000256" key="1">
    <source>
        <dbReference type="ARBA" id="ARBA00022490"/>
    </source>
</evidence>
<dbReference type="InterPro" id="IPR000085">
    <property type="entry name" value="RuvA"/>
</dbReference>
<dbReference type="RefSeq" id="WP_014849717.1">
    <property type="nucleotide sequence ID" value="NC_018149.1"/>
</dbReference>
<dbReference type="InterPro" id="IPR010994">
    <property type="entry name" value="RuvA_2-like"/>
</dbReference>
<feature type="domain" description="DNA helicase Holliday junction RuvA type" evidence="7">
    <location>
        <begin position="2"/>
        <end position="47"/>
    </location>
</feature>
<dbReference type="GO" id="GO:0006310">
    <property type="term" value="P:DNA recombination"/>
    <property type="evidence" value="ECO:0007669"/>
    <property type="project" value="UniProtKB-UniRule"/>
</dbReference>
<dbReference type="Gene3D" id="2.40.50.140">
    <property type="entry name" value="Nucleic acid-binding proteins"/>
    <property type="match status" value="1"/>
</dbReference>
<keyword evidence="8" id="KW-0547">Nucleotide-binding</keyword>
<name>I6ZEI7_MYCWM</name>
<dbReference type="InterPro" id="IPR012340">
    <property type="entry name" value="NA-bd_OB-fold"/>
</dbReference>
<dbReference type="Proteomes" id="UP000009005">
    <property type="component" value="Chromosome"/>
</dbReference>
<dbReference type="GO" id="GO:0009378">
    <property type="term" value="F:four-way junction helicase activity"/>
    <property type="evidence" value="ECO:0007669"/>
    <property type="project" value="InterPro"/>
</dbReference>
<evidence type="ECO:0000259" key="7">
    <source>
        <dbReference type="Pfam" id="PF01330"/>
    </source>
</evidence>
<feature type="region of interest" description="Domain III" evidence="6">
    <location>
        <begin position="145"/>
        <end position="205"/>
    </location>
</feature>
<keyword evidence="1 6" id="KW-0963">Cytoplasm</keyword>
<dbReference type="EMBL" id="CP003703">
    <property type="protein sequence ID" value="AFN65007.1"/>
    <property type="molecule type" value="Genomic_DNA"/>
</dbReference>
<comment type="similarity">
    <text evidence="6">Belongs to the RuvA family.</text>
</comment>
<dbReference type="KEGG" id="mwe:WEN_01040"/>
<organism evidence="8 9">
    <name type="scientific">Mycoplasma wenyonii (strain Massachusetts)</name>
    <name type="common">Eperythrozoon wenyonii</name>
    <dbReference type="NCBI Taxonomy" id="1197325"/>
    <lineage>
        <taxon>Bacteria</taxon>
        <taxon>Bacillati</taxon>
        <taxon>Mycoplasmatota</taxon>
        <taxon>Mollicutes</taxon>
        <taxon>Mycoplasmataceae</taxon>
        <taxon>Mycoplasma</taxon>
    </lineage>
</organism>
<keyword evidence="3 6" id="KW-0238">DNA-binding</keyword>
<evidence type="ECO:0000256" key="6">
    <source>
        <dbReference type="HAMAP-Rule" id="MF_00031"/>
    </source>
</evidence>
<protein>
    <recommendedName>
        <fullName evidence="6">Holliday junction branch migration complex subunit RuvA</fullName>
    </recommendedName>
</protein>
<dbReference type="GO" id="GO:0000400">
    <property type="term" value="F:four-way junction DNA binding"/>
    <property type="evidence" value="ECO:0007669"/>
    <property type="project" value="UniProtKB-UniRule"/>
</dbReference>
<keyword evidence="9" id="KW-1185">Reference proteome</keyword>
<keyword evidence="8" id="KW-0067">ATP-binding</keyword>
<dbReference type="STRING" id="1197325.WEN_01040"/>
<dbReference type="PATRIC" id="fig|1197325.3.peg.225"/>
<reference evidence="8 9" key="1">
    <citation type="journal article" date="2012" name="J. Bacteriol.">
        <title>Complete genome sequence of Mycoplasma wenyonii strain Massachusetts.</title>
        <authorList>
            <person name="Dos Santos A.P."/>
            <person name="Guimaraes A.M."/>
            <person name="do Nascimento N.C."/>
            <person name="Sanmiguel P.J."/>
            <person name="Messick J.B."/>
        </authorList>
    </citation>
    <scope>NUCLEOTIDE SEQUENCE [LARGE SCALE GENOMIC DNA]</scope>
    <source>
        <strain evidence="8 9">Massachusetts</strain>
    </source>
</reference>
<dbReference type="GO" id="GO:0005737">
    <property type="term" value="C:cytoplasm"/>
    <property type="evidence" value="ECO:0007669"/>
    <property type="project" value="UniProtKB-SubCell"/>
</dbReference>
<evidence type="ECO:0000256" key="5">
    <source>
        <dbReference type="ARBA" id="ARBA00023204"/>
    </source>
</evidence>
<dbReference type="HAMAP" id="MF_00031">
    <property type="entry name" value="DNA_HJ_migration_RuvA"/>
    <property type="match status" value="1"/>
</dbReference>
<dbReference type="InterPro" id="IPR013849">
    <property type="entry name" value="DNA_helicase_Holl-junc_RuvA_I"/>
</dbReference>
<proteinExistence type="inferred from homology"/>
<evidence type="ECO:0000256" key="2">
    <source>
        <dbReference type="ARBA" id="ARBA00022763"/>
    </source>
</evidence>
<sequence length="205" mass="23701">MYYLKGKVVELQRDYIIVESQSIGYKIHFLNTSVLKEGEERLIYIFQESRLDPNGQLNTQLFGFLTKQDYEIFRFLISIKGIGSKTAQKILTNNWQNILALAEQEESIELASLKGLNLKLANSLITTLRSSKNIKQNFLKLPASETTNGIWDEKQIISSLTEIGYKWKEIRKTIELIKPRKDEFVDLNSIISECLKTISRETNCM</sequence>
<dbReference type="OrthoDB" id="5293449at2"/>
<comment type="function">
    <text evidence="6">The RuvA-RuvB-RuvC complex processes Holliday junction (HJ) DNA during genetic recombination and DNA repair, while the RuvA-RuvB complex plays an important role in the rescue of blocked DNA replication forks via replication fork reversal (RFR). RuvA specifically binds to HJ cruciform DNA, conferring on it an open structure. The RuvB hexamer acts as an ATP-dependent pump, pulling dsDNA into and through the RuvAB complex. HJ branch migration allows RuvC to scan DNA until it finds its consensus sequence, where it cleaves and resolves the cruciform DNA.</text>
</comment>
<keyword evidence="8" id="KW-0378">Hydrolase</keyword>
<comment type="subunit">
    <text evidence="6">Homotetramer. Forms an RuvA(8)-RuvB(12)-Holliday junction (HJ) complex. HJ DNA is sandwiched between 2 RuvA tetramers; dsDNA enters through RuvA and exits via RuvB. An RuvB hexamer assembles on each DNA strand where it exits the tetramer. Each RuvB hexamer is contacted by two RuvA subunits (via domain III) on 2 adjacent RuvB subunits; this complex drives branch migration. In the full resolvosome a probable DNA-RuvA(4)-RuvB(12)-RuvC(2) complex forms which resolves the HJ.</text>
</comment>
<dbReference type="AlphaFoldDB" id="I6ZEI7"/>
<dbReference type="GO" id="GO:0005524">
    <property type="term" value="F:ATP binding"/>
    <property type="evidence" value="ECO:0007669"/>
    <property type="project" value="InterPro"/>
</dbReference>
<evidence type="ECO:0000256" key="4">
    <source>
        <dbReference type="ARBA" id="ARBA00023172"/>
    </source>
</evidence>
<dbReference type="Gene3D" id="1.10.150.20">
    <property type="entry name" value="5' to 3' exonuclease, C-terminal subdomain"/>
    <property type="match status" value="1"/>
</dbReference>
<keyword evidence="5 6" id="KW-0234">DNA repair</keyword>
<dbReference type="SUPFAM" id="SSF47781">
    <property type="entry name" value="RuvA domain 2-like"/>
    <property type="match status" value="1"/>
</dbReference>
<evidence type="ECO:0000313" key="8">
    <source>
        <dbReference type="EMBL" id="AFN65007.1"/>
    </source>
</evidence>
<keyword evidence="2 6" id="KW-0227">DNA damage</keyword>
<accession>I6ZEI7</accession>
<comment type="subcellular location">
    <subcellularLocation>
        <location evidence="6">Cytoplasm</location>
    </subcellularLocation>
</comment>
<keyword evidence="8" id="KW-0347">Helicase</keyword>
<dbReference type="Pfam" id="PF14520">
    <property type="entry name" value="HHH_5"/>
    <property type="match status" value="1"/>
</dbReference>
<dbReference type="GO" id="GO:0048476">
    <property type="term" value="C:Holliday junction resolvase complex"/>
    <property type="evidence" value="ECO:0007669"/>
    <property type="project" value="UniProtKB-UniRule"/>
</dbReference>
<dbReference type="HOGENOM" id="CLU_087936_1_1_14"/>
<evidence type="ECO:0000313" key="9">
    <source>
        <dbReference type="Proteomes" id="UP000009005"/>
    </source>
</evidence>
<comment type="domain">
    <text evidence="6">Has three domains with a flexible linker between the domains II and III and assumes an 'L' shape. Domain III is highly mobile and contacts RuvB.</text>
</comment>
<gene>
    <name evidence="6 8" type="primary">ruvA</name>
    <name evidence="8" type="ordered locus">WEN_01040</name>
</gene>
<comment type="caution">
    <text evidence="6">Lacks conserved residue(s) required for the propagation of feature annotation.</text>
</comment>
<dbReference type="GO" id="GO:0006281">
    <property type="term" value="P:DNA repair"/>
    <property type="evidence" value="ECO:0007669"/>
    <property type="project" value="UniProtKB-UniRule"/>
</dbReference>